<sequence>MATKETAAAKDLPAKDLPLVAGIDGSDASLCALDWAVDEARRHGARLRVVYASLWERYEGRIADQDSALTAEALAEERVVALAQRRALERAPGLEVAAEVVPDEAVNALLAEAYDAAALVIGPSGHTTLAGLLLGSVSLTVAGRAHCPVIVVRGEQPAVQGEHRRIVVGVGDPAEAPAALRFALREGAARGCEVAAVRAWRHPARQSVEHYPLPSDATVSREEAAARELSDLLREPHEEFPEVVVRPTTLEGPAHRLLVEHSRTADLLVVGATRRHRALGFQLGRVSHTALHRAACPVAVVPHH</sequence>
<keyword evidence="4" id="KW-1185">Reference proteome</keyword>
<dbReference type="PANTHER" id="PTHR46268:SF6">
    <property type="entry name" value="UNIVERSAL STRESS PROTEIN UP12"/>
    <property type="match status" value="1"/>
</dbReference>
<dbReference type="Gene3D" id="3.40.50.620">
    <property type="entry name" value="HUPs"/>
    <property type="match status" value="2"/>
</dbReference>
<reference evidence="3 4" key="1">
    <citation type="submission" date="2024-06" db="EMBL/GenBank/DDBJ databases">
        <title>The Natural Products Discovery Center: Release of the First 8490 Sequenced Strains for Exploring Actinobacteria Biosynthetic Diversity.</title>
        <authorList>
            <person name="Kalkreuter E."/>
            <person name="Kautsar S.A."/>
            <person name="Yang D."/>
            <person name="Bader C.D."/>
            <person name="Teijaro C.N."/>
            <person name="Fluegel L."/>
            <person name="Davis C.M."/>
            <person name="Simpson J.R."/>
            <person name="Lauterbach L."/>
            <person name="Steele A.D."/>
            <person name="Gui C."/>
            <person name="Meng S."/>
            <person name="Li G."/>
            <person name="Viehrig K."/>
            <person name="Ye F."/>
            <person name="Su P."/>
            <person name="Kiefer A.F."/>
            <person name="Nichols A."/>
            <person name="Cepeda A.J."/>
            <person name="Yan W."/>
            <person name="Fan B."/>
            <person name="Jiang Y."/>
            <person name="Adhikari A."/>
            <person name="Zheng C.-J."/>
            <person name="Schuster L."/>
            <person name="Cowan T.M."/>
            <person name="Smanski M.J."/>
            <person name="Chevrette M.G."/>
            <person name="De Carvalho L.P.S."/>
            <person name="Shen B."/>
        </authorList>
    </citation>
    <scope>NUCLEOTIDE SEQUENCE [LARGE SCALE GENOMIC DNA]</scope>
    <source>
        <strain evidence="3 4">NPDC052347</strain>
    </source>
</reference>
<dbReference type="EMBL" id="JBFAUK010000002">
    <property type="protein sequence ID" value="MEV5505337.1"/>
    <property type="molecule type" value="Genomic_DNA"/>
</dbReference>
<protein>
    <submittedName>
        <fullName evidence="3">Universal stress protein</fullName>
    </submittedName>
</protein>
<dbReference type="Pfam" id="PF00582">
    <property type="entry name" value="Usp"/>
    <property type="match status" value="2"/>
</dbReference>
<dbReference type="InterPro" id="IPR006016">
    <property type="entry name" value="UspA"/>
</dbReference>
<comment type="caution">
    <text evidence="3">The sequence shown here is derived from an EMBL/GenBank/DDBJ whole genome shotgun (WGS) entry which is preliminary data.</text>
</comment>
<dbReference type="Proteomes" id="UP001552594">
    <property type="component" value="Unassembled WGS sequence"/>
</dbReference>
<gene>
    <name evidence="3" type="ORF">AB0L16_02530</name>
</gene>
<accession>A0ABV3JR23</accession>
<dbReference type="InterPro" id="IPR014729">
    <property type="entry name" value="Rossmann-like_a/b/a_fold"/>
</dbReference>
<name>A0ABV3JR23_STRON</name>
<evidence type="ECO:0000313" key="4">
    <source>
        <dbReference type="Proteomes" id="UP001552594"/>
    </source>
</evidence>
<proteinExistence type="inferred from homology"/>
<comment type="similarity">
    <text evidence="1">Belongs to the universal stress protein A family.</text>
</comment>
<dbReference type="InterPro" id="IPR006015">
    <property type="entry name" value="Universal_stress_UspA"/>
</dbReference>
<feature type="domain" description="UspA" evidence="2">
    <location>
        <begin position="20"/>
        <end position="153"/>
    </location>
</feature>
<evidence type="ECO:0000256" key="1">
    <source>
        <dbReference type="ARBA" id="ARBA00008791"/>
    </source>
</evidence>
<dbReference type="SUPFAM" id="SSF52402">
    <property type="entry name" value="Adenine nucleotide alpha hydrolases-like"/>
    <property type="match status" value="2"/>
</dbReference>
<evidence type="ECO:0000259" key="2">
    <source>
        <dbReference type="Pfam" id="PF00582"/>
    </source>
</evidence>
<dbReference type="PANTHER" id="PTHR46268">
    <property type="entry name" value="STRESS RESPONSE PROTEIN NHAX"/>
    <property type="match status" value="1"/>
</dbReference>
<organism evidence="3 4">
    <name type="scientific">Streptomyces orinoci</name>
    <name type="common">Streptoverticillium orinoci</name>
    <dbReference type="NCBI Taxonomy" id="67339"/>
    <lineage>
        <taxon>Bacteria</taxon>
        <taxon>Bacillati</taxon>
        <taxon>Actinomycetota</taxon>
        <taxon>Actinomycetes</taxon>
        <taxon>Kitasatosporales</taxon>
        <taxon>Streptomycetaceae</taxon>
        <taxon>Streptomyces</taxon>
    </lineage>
</organism>
<evidence type="ECO:0000313" key="3">
    <source>
        <dbReference type="EMBL" id="MEV5505337.1"/>
    </source>
</evidence>
<feature type="domain" description="UspA" evidence="2">
    <location>
        <begin position="164"/>
        <end position="302"/>
    </location>
</feature>
<dbReference type="RefSeq" id="WP_241560934.1">
    <property type="nucleotide sequence ID" value="NZ_JBFAUK010000002.1"/>
</dbReference>
<dbReference type="PRINTS" id="PR01438">
    <property type="entry name" value="UNVRSLSTRESS"/>
</dbReference>